<keyword evidence="4" id="KW-0804">Transcription</keyword>
<keyword evidence="3" id="KW-0238">DNA-binding</keyword>
<keyword evidence="9" id="KW-1185">Reference proteome</keyword>
<dbReference type="Pfam" id="PF00126">
    <property type="entry name" value="HTH_1"/>
    <property type="match status" value="1"/>
</dbReference>
<evidence type="ECO:0000313" key="8">
    <source>
        <dbReference type="Proteomes" id="UP000255108"/>
    </source>
</evidence>
<evidence type="ECO:0000256" key="3">
    <source>
        <dbReference type="ARBA" id="ARBA00023125"/>
    </source>
</evidence>
<dbReference type="PANTHER" id="PTHR30537">
    <property type="entry name" value="HTH-TYPE TRANSCRIPTIONAL REGULATOR"/>
    <property type="match status" value="1"/>
</dbReference>
<evidence type="ECO:0000313" key="9">
    <source>
        <dbReference type="Proteomes" id="UP000295794"/>
    </source>
</evidence>
<dbReference type="GO" id="GO:0043565">
    <property type="term" value="F:sequence-specific DNA binding"/>
    <property type="evidence" value="ECO:0007669"/>
    <property type="project" value="TreeGrafter"/>
</dbReference>
<dbReference type="InterPro" id="IPR036390">
    <property type="entry name" value="WH_DNA-bd_sf"/>
</dbReference>
<name>A0A377SWX2_9NEIS</name>
<dbReference type="Proteomes" id="UP000255108">
    <property type="component" value="Unassembled WGS sequence"/>
</dbReference>
<dbReference type="EMBL" id="UGHR01000006">
    <property type="protein sequence ID" value="STR45848.1"/>
    <property type="molecule type" value="Genomic_DNA"/>
</dbReference>
<keyword evidence="2" id="KW-0805">Transcription regulation</keyword>
<dbReference type="Proteomes" id="UP000295794">
    <property type="component" value="Unassembled WGS sequence"/>
</dbReference>
<evidence type="ECO:0000256" key="1">
    <source>
        <dbReference type="ARBA" id="ARBA00009437"/>
    </source>
</evidence>
<comment type="similarity">
    <text evidence="1">Belongs to the LysR transcriptional regulatory family.</text>
</comment>
<evidence type="ECO:0000313" key="6">
    <source>
        <dbReference type="EMBL" id="STR45848.1"/>
    </source>
</evidence>
<organism evidence="6 8">
    <name type="scientific">Iodobacter fluviatilis</name>
    <dbReference type="NCBI Taxonomy" id="537"/>
    <lineage>
        <taxon>Bacteria</taxon>
        <taxon>Pseudomonadati</taxon>
        <taxon>Pseudomonadota</taxon>
        <taxon>Betaproteobacteria</taxon>
        <taxon>Neisseriales</taxon>
        <taxon>Chitinibacteraceae</taxon>
        <taxon>Iodobacter</taxon>
    </lineage>
</organism>
<accession>A0A377SWX2</accession>
<feature type="domain" description="HTH lysR-type" evidence="5">
    <location>
        <begin position="19"/>
        <end position="76"/>
    </location>
</feature>
<dbReference type="Gene3D" id="3.40.190.290">
    <property type="match status" value="1"/>
</dbReference>
<dbReference type="InterPro" id="IPR058163">
    <property type="entry name" value="LysR-type_TF_proteobact-type"/>
</dbReference>
<evidence type="ECO:0000256" key="4">
    <source>
        <dbReference type="ARBA" id="ARBA00023163"/>
    </source>
</evidence>
<reference evidence="6 8" key="1">
    <citation type="submission" date="2018-06" db="EMBL/GenBank/DDBJ databases">
        <authorList>
            <consortium name="Pathogen Informatics"/>
            <person name="Doyle S."/>
        </authorList>
    </citation>
    <scope>NUCLEOTIDE SEQUENCE [LARGE SCALE GENOMIC DNA]</scope>
    <source>
        <strain evidence="6 8">NCTC11159</strain>
    </source>
</reference>
<dbReference type="PROSITE" id="PS50931">
    <property type="entry name" value="HTH_LYSR"/>
    <property type="match status" value="1"/>
</dbReference>
<evidence type="ECO:0000256" key="2">
    <source>
        <dbReference type="ARBA" id="ARBA00023015"/>
    </source>
</evidence>
<dbReference type="EMBL" id="SMBT01000013">
    <property type="protein sequence ID" value="TCU83025.1"/>
    <property type="molecule type" value="Genomic_DNA"/>
</dbReference>
<sequence length="314" mass="35214">MDKLINIRACNTKPRQTGMDWNNVRYFLAIYKMKTLAAAANLLDVDQATVGRRLNALERQLNTRLFLRTTAGMMPTPFADLLLPQALRLEEAALSMQKTVQDSDLRLAGLIRIATTDTLAQFFVIPAVEALQKQHPDIEVVLLTGAELVNMNRREADIALRTIRPESPLLITRKLMELTVSLYGSAHYWRTHSTPARGEHFTGHTLLLPLQPTGWSEPEQLAGESIDQGKIGMRCNTLFSLCAATRSGLGITELPDFLAHEYPELQAVWTERRRRYPVWLVAHPDLYKTARVRALIDAICIAAAAYPSLVPAFT</sequence>
<proteinExistence type="inferred from homology"/>
<dbReference type="SUPFAM" id="SSF46785">
    <property type="entry name" value="Winged helix' DNA-binding domain"/>
    <property type="match status" value="1"/>
</dbReference>
<dbReference type="SUPFAM" id="SSF53850">
    <property type="entry name" value="Periplasmic binding protein-like II"/>
    <property type="match status" value="1"/>
</dbReference>
<reference evidence="7 9" key="2">
    <citation type="submission" date="2019-03" db="EMBL/GenBank/DDBJ databases">
        <title>Genomic Encyclopedia of Type Strains, Phase IV (KMG-IV): sequencing the most valuable type-strain genomes for metagenomic binning, comparative biology and taxonomic classification.</title>
        <authorList>
            <person name="Goeker M."/>
        </authorList>
    </citation>
    <scope>NUCLEOTIDE SEQUENCE [LARGE SCALE GENOMIC DNA]</scope>
    <source>
        <strain evidence="7 9">DSM 3764</strain>
    </source>
</reference>
<dbReference type="GO" id="GO:0006351">
    <property type="term" value="P:DNA-templated transcription"/>
    <property type="evidence" value="ECO:0007669"/>
    <property type="project" value="TreeGrafter"/>
</dbReference>
<dbReference type="PANTHER" id="PTHR30537:SF3">
    <property type="entry name" value="TRANSCRIPTIONAL REGULATORY PROTEIN"/>
    <property type="match status" value="1"/>
</dbReference>
<evidence type="ECO:0000259" key="5">
    <source>
        <dbReference type="PROSITE" id="PS50931"/>
    </source>
</evidence>
<evidence type="ECO:0000313" key="7">
    <source>
        <dbReference type="EMBL" id="TCU83025.1"/>
    </source>
</evidence>
<dbReference type="InterPro" id="IPR036388">
    <property type="entry name" value="WH-like_DNA-bd_sf"/>
</dbReference>
<dbReference type="OrthoDB" id="9072091at2"/>
<protein>
    <submittedName>
        <fullName evidence="6">HTH-type transcriptional regulator AbgR</fullName>
    </submittedName>
    <submittedName>
        <fullName evidence="7">LysR family transcriptional regulator</fullName>
    </submittedName>
</protein>
<dbReference type="Gene3D" id="1.10.10.10">
    <property type="entry name" value="Winged helix-like DNA-binding domain superfamily/Winged helix DNA-binding domain"/>
    <property type="match status" value="1"/>
</dbReference>
<dbReference type="Pfam" id="PF03466">
    <property type="entry name" value="LysR_substrate"/>
    <property type="match status" value="1"/>
</dbReference>
<dbReference type="InterPro" id="IPR000847">
    <property type="entry name" value="LysR_HTH_N"/>
</dbReference>
<dbReference type="InterPro" id="IPR005119">
    <property type="entry name" value="LysR_subst-bd"/>
</dbReference>
<dbReference type="GO" id="GO:0003700">
    <property type="term" value="F:DNA-binding transcription factor activity"/>
    <property type="evidence" value="ECO:0007669"/>
    <property type="project" value="InterPro"/>
</dbReference>
<dbReference type="AlphaFoldDB" id="A0A377SWX2"/>
<gene>
    <name evidence="6" type="primary">abgR_3</name>
    <name evidence="7" type="ORF">EV682_11385</name>
    <name evidence="6" type="ORF">NCTC11159_04439</name>
</gene>